<keyword evidence="1" id="KW-0472">Membrane</keyword>
<evidence type="ECO:0000313" key="3">
    <source>
        <dbReference type="Proteomes" id="UP000437824"/>
    </source>
</evidence>
<feature type="transmembrane region" description="Helical" evidence="1">
    <location>
        <begin position="114"/>
        <end position="134"/>
    </location>
</feature>
<accession>A0A844GJK7</accession>
<evidence type="ECO:0000256" key="1">
    <source>
        <dbReference type="SAM" id="Phobius"/>
    </source>
</evidence>
<keyword evidence="1" id="KW-1133">Transmembrane helix</keyword>
<proteinExistence type="predicted"/>
<dbReference type="EMBL" id="WMBC01000013">
    <property type="protein sequence ID" value="MTD62333.1"/>
    <property type="molecule type" value="Genomic_DNA"/>
</dbReference>
<keyword evidence="1" id="KW-0812">Transmembrane</keyword>
<evidence type="ECO:0000313" key="2">
    <source>
        <dbReference type="EMBL" id="MTD62333.1"/>
    </source>
</evidence>
<sequence>MFQQIFLGFLGLCSGVIIAGGLTGLLIGLSIVPRYAGITHTARHMLLYEDITLAGTVLGNLLYLFKWKISLGMPFLILYGTFSGIFLGGWIMALAEMADVFPIFARRIRFQRGLSFIILCVAAGKTLGSLIYYYHAWLS</sequence>
<dbReference type="AlphaFoldDB" id="A0A844GJK7"/>
<dbReference type="Pfam" id="PF13782">
    <property type="entry name" value="SpoVAB"/>
    <property type="match status" value="1"/>
</dbReference>
<dbReference type="RefSeq" id="WP_154780825.1">
    <property type="nucleotide sequence ID" value="NZ_WMBC01000013.1"/>
</dbReference>
<feature type="transmembrane region" description="Helical" evidence="1">
    <location>
        <begin position="6"/>
        <end position="33"/>
    </location>
</feature>
<gene>
    <name evidence="2" type="ORF">GKZ57_14075</name>
</gene>
<dbReference type="InterPro" id="IPR020144">
    <property type="entry name" value="SpoVAB"/>
</dbReference>
<feature type="transmembrane region" description="Helical" evidence="1">
    <location>
        <begin position="71"/>
        <end position="93"/>
    </location>
</feature>
<dbReference type="Proteomes" id="UP000437824">
    <property type="component" value="Unassembled WGS sequence"/>
</dbReference>
<reference evidence="2 3" key="1">
    <citation type="submission" date="2019-11" db="EMBL/GenBank/DDBJ databases">
        <title>Draft genome sequence of Blautia luti DSM 14534T, isolated from human stool.</title>
        <authorList>
            <person name="Ortiz R."/>
            <person name="Melis-Arcos F."/>
            <person name="Covarrubias P."/>
            <person name="Cardenas J.P."/>
            <person name="Perez-Donoso J."/>
            <person name="Almonacid D."/>
        </authorList>
    </citation>
    <scope>NUCLEOTIDE SEQUENCE [LARGE SCALE GENOMIC DNA]</scope>
    <source>
        <strain evidence="2 3">DSM 14534</strain>
    </source>
</reference>
<comment type="caution">
    <text evidence="2">The sequence shown here is derived from an EMBL/GenBank/DDBJ whole genome shotgun (WGS) entry which is preliminary data.</text>
</comment>
<organism evidence="2 3">
    <name type="scientific">Blautia luti DSM 14534 = JCM 17040</name>
    <dbReference type="NCBI Taxonomy" id="649762"/>
    <lineage>
        <taxon>Bacteria</taxon>
        <taxon>Bacillati</taxon>
        <taxon>Bacillota</taxon>
        <taxon>Clostridia</taxon>
        <taxon>Lachnospirales</taxon>
        <taxon>Lachnospiraceae</taxon>
        <taxon>Blautia</taxon>
    </lineage>
</organism>
<protein>
    <submittedName>
        <fullName evidence="2">Stage V sporulation protein AB</fullName>
    </submittedName>
</protein>
<name>A0A844GJK7_9FIRM</name>